<gene>
    <name evidence="1" type="ORF">BJ138DRAFT_1207996</name>
</gene>
<name>A0ACB8A622_9AGAM</name>
<evidence type="ECO:0000313" key="1">
    <source>
        <dbReference type="EMBL" id="KAH7908177.1"/>
    </source>
</evidence>
<proteinExistence type="predicted"/>
<reference evidence="1" key="1">
    <citation type="journal article" date="2021" name="New Phytol.">
        <title>Evolutionary innovations through gain and loss of genes in the ectomycorrhizal Boletales.</title>
        <authorList>
            <person name="Wu G."/>
            <person name="Miyauchi S."/>
            <person name="Morin E."/>
            <person name="Kuo A."/>
            <person name="Drula E."/>
            <person name="Varga T."/>
            <person name="Kohler A."/>
            <person name="Feng B."/>
            <person name="Cao Y."/>
            <person name="Lipzen A."/>
            <person name="Daum C."/>
            <person name="Hundley H."/>
            <person name="Pangilinan J."/>
            <person name="Johnson J."/>
            <person name="Barry K."/>
            <person name="LaButti K."/>
            <person name="Ng V."/>
            <person name="Ahrendt S."/>
            <person name="Min B."/>
            <person name="Choi I.G."/>
            <person name="Park H."/>
            <person name="Plett J.M."/>
            <person name="Magnuson J."/>
            <person name="Spatafora J.W."/>
            <person name="Nagy L.G."/>
            <person name="Henrissat B."/>
            <person name="Grigoriev I.V."/>
            <person name="Yang Z.L."/>
            <person name="Xu J."/>
            <person name="Martin F.M."/>
        </authorList>
    </citation>
    <scope>NUCLEOTIDE SEQUENCE</scope>
    <source>
        <strain evidence="1">ATCC 28755</strain>
    </source>
</reference>
<protein>
    <submittedName>
        <fullName evidence="1">Uncharacterized protein</fullName>
    </submittedName>
</protein>
<accession>A0ACB8A622</accession>
<keyword evidence="2" id="KW-1185">Reference proteome</keyword>
<organism evidence="1 2">
    <name type="scientific">Hygrophoropsis aurantiaca</name>
    <dbReference type="NCBI Taxonomy" id="72124"/>
    <lineage>
        <taxon>Eukaryota</taxon>
        <taxon>Fungi</taxon>
        <taxon>Dikarya</taxon>
        <taxon>Basidiomycota</taxon>
        <taxon>Agaricomycotina</taxon>
        <taxon>Agaricomycetes</taxon>
        <taxon>Agaricomycetidae</taxon>
        <taxon>Boletales</taxon>
        <taxon>Coniophorineae</taxon>
        <taxon>Hygrophoropsidaceae</taxon>
        <taxon>Hygrophoropsis</taxon>
    </lineage>
</organism>
<sequence length="228" mass="25240">MSVNELQAHNAPQVRTHSSEAAEKDADFLALRLLNKRARVNLSSQPFDLSPVEGRLSSVSIILAPLADLHLAFAEATADNDKAFQPQRKLPLNGAIPTTLVFAYNDTRLLVGVTEGSIAATFLRWLRFYETAVKILPTYASNCLTFRHLNRLAAGEEPTGHHCDVNPKSIIPHPPWASNQSVISNVWFTSSSFFTIYGPRDNLAQIPSGLIFMSRSIPPTRCLHYYPA</sequence>
<comment type="caution">
    <text evidence="1">The sequence shown here is derived from an EMBL/GenBank/DDBJ whole genome shotgun (WGS) entry which is preliminary data.</text>
</comment>
<evidence type="ECO:0000313" key="2">
    <source>
        <dbReference type="Proteomes" id="UP000790377"/>
    </source>
</evidence>
<dbReference type="Proteomes" id="UP000790377">
    <property type="component" value="Unassembled WGS sequence"/>
</dbReference>
<dbReference type="EMBL" id="MU267840">
    <property type="protein sequence ID" value="KAH7908177.1"/>
    <property type="molecule type" value="Genomic_DNA"/>
</dbReference>